<reference evidence="4" key="1">
    <citation type="journal article" date="2014" name="Int. J. Syst. Evol. Microbiol.">
        <title>Complete genome sequence of Corynebacterium casei LMG S-19264T (=DSM 44701T), isolated from a smear-ripened cheese.</title>
        <authorList>
            <consortium name="US DOE Joint Genome Institute (JGI-PGF)"/>
            <person name="Walter F."/>
            <person name="Albersmeier A."/>
            <person name="Kalinowski J."/>
            <person name="Ruckert C."/>
        </authorList>
    </citation>
    <scope>NUCLEOTIDE SEQUENCE</scope>
    <source>
        <strain evidence="4">JCM 19018</strain>
    </source>
</reference>
<evidence type="ECO:0000259" key="3">
    <source>
        <dbReference type="Pfam" id="PF25162"/>
    </source>
</evidence>
<dbReference type="AlphaFoldDB" id="A0A830EM03"/>
<feature type="compositionally biased region" description="Low complexity" evidence="1">
    <location>
        <begin position="502"/>
        <end position="520"/>
    </location>
</feature>
<evidence type="ECO:0000256" key="2">
    <source>
        <dbReference type="SAM" id="Phobius"/>
    </source>
</evidence>
<dbReference type="NCBIfam" id="NF045517">
    <property type="entry name" value="halo_surf_dom"/>
    <property type="match status" value="2"/>
</dbReference>
<evidence type="ECO:0000313" key="5">
    <source>
        <dbReference type="Proteomes" id="UP000614221"/>
    </source>
</evidence>
<feature type="transmembrane region" description="Helical" evidence="2">
    <location>
        <begin position="534"/>
        <end position="556"/>
    </location>
</feature>
<name>A0A830EM03_9EURY</name>
<dbReference type="Pfam" id="PF25162">
    <property type="entry name" value="DUF7827"/>
    <property type="match status" value="2"/>
</dbReference>
<feature type="domain" description="DUF7827" evidence="3">
    <location>
        <begin position="249"/>
        <end position="344"/>
    </location>
</feature>
<keyword evidence="2" id="KW-1133">Transmembrane helix</keyword>
<dbReference type="EMBL" id="BMPD01000004">
    <property type="protein sequence ID" value="GGK73255.1"/>
    <property type="molecule type" value="Genomic_DNA"/>
</dbReference>
<feature type="region of interest" description="Disordered" evidence="1">
    <location>
        <begin position="493"/>
        <end position="529"/>
    </location>
</feature>
<dbReference type="InterPro" id="IPR057149">
    <property type="entry name" value="DUF7827"/>
</dbReference>
<evidence type="ECO:0000256" key="1">
    <source>
        <dbReference type="SAM" id="MobiDB-lite"/>
    </source>
</evidence>
<dbReference type="Proteomes" id="UP000614221">
    <property type="component" value="Unassembled WGS sequence"/>
</dbReference>
<feature type="domain" description="DUF7827" evidence="3">
    <location>
        <begin position="379"/>
        <end position="482"/>
    </location>
</feature>
<sequence length="561" mass="57954">MSVRSVALAAVLIAAAATGPGLAAAEQQATVSEDSLPLHADQQQVVKGETTLEPGTEMIVTIVSENSSNPFVYRREPIVQPNGTFVAQFDLSRQPANTSYNLSGYADGDMVFNRTETIAPCDGNCTSQGAAAGEQQATVSEDSLPLHADEQQVVTGETTLDPGTEMTVEIISENSSNPFLYQSEVIVQPNGTFVAQFDLSRPPANTSYELSAHVDGDTLFERTETIAPCDGNCTDTVPEIVTPEPTDDGENVVEVSQGDTTIIPVSMTDGGTKTLSIGSEAANYRINATVSDDDGDGEVTVLFDTAVAGTDGATLRVPDPDDSLTVTESEPDLSSTLAAGTYSYRMFDGQSTDGRPTVGTIVIEANGTTSEQFEVGESADFGLEESVVTGRQGETARIQIALATADAATISIGSPDVNYEINATVHDGNGDDSVALLFDTTAAGHDEPTLETAADADAVSVESGSEVALDSQLAAGTYELSLYRGTEVAEGQPDTVGSLRITDVTPTSTDSSSNDVDSVTGETPAAQQSQAGDFGVGVGALAVGGVLAIVGVGIGLRSVMD</sequence>
<dbReference type="RefSeq" id="WP_326838515.1">
    <property type="nucleotide sequence ID" value="NZ_BMPD01000004.1"/>
</dbReference>
<keyword evidence="2" id="KW-0812">Transmembrane</keyword>
<organism evidence="4 5">
    <name type="scientific">Haloarcula sebkhae</name>
    <dbReference type="NCBI Taxonomy" id="932660"/>
    <lineage>
        <taxon>Archaea</taxon>
        <taxon>Methanobacteriati</taxon>
        <taxon>Methanobacteriota</taxon>
        <taxon>Stenosarchaea group</taxon>
        <taxon>Halobacteria</taxon>
        <taxon>Halobacteriales</taxon>
        <taxon>Haloarculaceae</taxon>
        <taxon>Haloarcula</taxon>
    </lineage>
</organism>
<reference evidence="4" key="2">
    <citation type="submission" date="2020-09" db="EMBL/GenBank/DDBJ databases">
        <authorList>
            <person name="Sun Q."/>
            <person name="Ohkuma M."/>
        </authorList>
    </citation>
    <scope>NUCLEOTIDE SEQUENCE</scope>
    <source>
        <strain evidence="4">JCM 19018</strain>
    </source>
</reference>
<proteinExistence type="predicted"/>
<gene>
    <name evidence="4" type="ORF">GCM10009067_26900</name>
</gene>
<keyword evidence="2" id="KW-0472">Membrane</keyword>
<protein>
    <recommendedName>
        <fullName evidence="3">DUF7827 domain-containing protein</fullName>
    </recommendedName>
</protein>
<accession>A0A830EM03</accession>
<evidence type="ECO:0000313" key="4">
    <source>
        <dbReference type="EMBL" id="GGK73255.1"/>
    </source>
</evidence>
<comment type="caution">
    <text evidence="4">The sequence shown here is derived from an EMBL/GenBank/DDBJ whole genome shotgun (WGS) entry which is preliminary data.</text>
</comment>